<dbReference type="AlphaFoldDB" id="A0AA86M5G1"/>
<name>A0AA86M5G1_9ENTR</name>
<protein>
    <submittedName>
        <fullName evidence="2">N-acetyltransferase</fullName>
    </submittedName>
</protein>
<evidence type="ECO:0000313" key="3">
    <source>
        <dbReference type="Proteomes" id="UP000682928"/>
    </source>
</evidence>
<gene>
    <name evidence="2" type="ORF">ENKO_12690</name>
</gene>
<accession>A0AA86M5G1</accession>
<dbReference type="PROSITE" id="PS51186">
    <property type="entry name" value="GNAT"/>
    <property type="match status" value="1"/>
</dbReference>
<dbReference type="InterPro" id="IPR000182">
    <property type="entry name" value="GNAT_dom"/>
</dbReference>
<dbReference type="FunFam" id="3.40.630.30:FF:000047">
    <property type="entry name" value="Acetyltransferase, GNAT family"/>
    <property type="match status" value="1"/>
</dbReference>
<reference evidence="2" key="1">
    <citation type="submission" date="2021-04" db="EMBL/GenBank/DDBJ databases">
        <title>Difference and commonality of drug resistance evolution in various bacteria. and drug sensitivity profiles.</title>
        <authorList>
            <person name="Maeda T."/>
            <person name="Shibai A."/>
            <person name="Kawada K."/>
            <person name="Kotani H."/>
            <person name="Tarusawa Y."/>
            <person name="Tanabe K."/>
            <person name="Furusawa C."/>
        </authorList>
    </citation>
    <scope>NUCLEOTIDE SEQUENCE</scope>
    <source>
        <strain evidence="2">JCM 8580</strain>
    </source>
</reference>
<proteinExistence type="predicted"/>
<sequence length="227" mass="25711">MPEINEYGQTVGDLLPEWQGAAVLPRKTLSGHYCRLDPLSTEHAADLFDAYAQAADERDWTWMASDRPASVADTAAWIDGKVQDSALVPYAVIDLKSGRAVGLVCYMAIDRENGTVEIGHVTWSPRMQQTVLGTEAVWLLLSNAFAHAYRRVEWKCDSLNLASRRAAERLGFTFEGRFRQKIVRKQRNRDSDWLSIIDTEWPARDAAIRAWLAEDNFDAQGKQKRKL</sequence>
<dbReference type="PANTHER" id="PTHR43441:SF2">
    <property type="entry name" value="FAMILY ACETYLTRANSFERASE, PUTATIVE (AFU_ORTHOLOGUE AFUA_7G00850)-RELATED"/>
    <property type="match status" value="1"/>
</dbReference>
<dbReference type="RefSeq" id="WP_088219348.1">
    <property type="nucleotide sequence ID" value="NZ_AP024590.1"/>
</dbReference>
<organism evidence="2 3">
    <name type="scientific">Enterobacter kobei</name>
    <dbReference type="NCBI Taxonomy" id="208224"/>
    <lineage>
        <taxon>Bacteria</taxon>
        <taxon>Pseudomonadati</taxon>
        <taxon>Pseudomonadota</taxon>
        <taxon>Gammaproteobacteria</taxon>
        <taxon>Enterobacterales</taxon>
        <taxon>Enterobacteriaceae</taxon>
        <taxon>Enterobacter</taxon>
        <taxon>Enterobacter cloacae complex</taxon>
    </lineage>
</organism>
<evidence type="ECO:0000259" key="1">
    <source>
        <dbReference type="PROSITE" id="PS51186"/>
    </source>
</evidence>
<dbReference type="EMBL" id="AP024590">
    <property type="protein sequence ID" value="BCU54675.1"/>
    <property type="molecule type" value="Genomic_DNA"/>
</dbReference>
<dbReference type="InterPro" id="IPR051908">
    <property type="entry name" value="Ribosomal_N-acetyltransferase"/>
</dbReference>
<dbReference type="GO" id="GO:1990189">
    <property type="term" value="F:protein N-terminal-serine acetyltransferase activity"/>
    <property type="evidence" value="ECO:0007669"/>
    <property type="project" value="TreeGrafter"/>
</dbReference>
<dbReference type="GO" id="GO:0008999">
    <property type="term" value="F:protein-N-terminal-alanine acetyltransferase activity"/>
    <property type="evidence" value="ECO:0007669"/>
    <property type="project" value="TreeGrafter"/>
</dbReference>
<dbReference type="Proteomes" id="UP000682928">
    <property type="component" value="Chromosome"/>
</dbReference>
<dbReference type="SUPFAM" id="SSF55729">
    <property type="entry name" value="Acyl-CoA N-acyltransferases (Nat)"/>
    <property type="match status" value="1"/>
</dbReference>
<evidence type="ECO:0000313" key="2">
    <source>
        <dbReference type="EMBL" id="BCU54675.1"/>
    </source>
</evidence>
<dbReference type="Gene3D" id="3.40.630.30">
    <property type="match status" value="1"/>
</dbReference>
<dbReference type="Pfam" id="PF13302">
    <property type="entry name" value="Acetyltransf_3"/>
    <property type="match status" value="1"/>
</dbReference>
<dbReference type="InterPro" id="IPR016181">
    <property type="entry name" value="Acyl_CoA_acyltransferase"/>
</dbReference>
<feature type="domain" description="N-acetyltransferase" evidence="1">
    <location>
        <begin position="34"/>
        <end position="190"/>
    </location>
</feature>
<dbReference type="PANTHER" id="PTHR43441">
    <property type="entry name" value="RIBOSOMAL-PROTEIN-SERINE ACETYLTRANSFERASE"/>
    <property type="match status" value="1"/>
</dbReference>